<feature type="domain" description="Signal transduction histidine kinase subgroup 3 dimerisation and phosphoacceptor" evidence="11">
    <location>
        <begin position="186"/>
        <end position="251"/>
    </location>
</feature>
<dbReference type="Proteomes" id="UP000239203">
    <property type="component" value="Unassembled WGS sequence"/>
</dbReference>
<dbReference type="InterPro" id="IPR036890">
    <property type="entry name" value="HATPase_C_sf"/>
</dbReference>
<comment type="caution">
    <text evidence="13">The sequence shown here is derived from an EMBL/GenBank/DDBJ whole genome shotgun (WGS) entry which is preliminary data.</text>
</comment>
<evidence type="ECO:0000256" key="1">
    <source>
        <dbReference type="ARBA" id="ARBA00000085"/>
    </source>
</evidence>
<evidence type="ECO:0000256" key="7">
    <source>
        <dbReference type="ARBA" id="ARBA00022840"/>
    </source>
</evidence>
<dbReference type="InterPro" id="IPR003594">
    <property type="entry name" value="HATPase_dom"/>
</dbReference>
<evidence type="ECO:0000259" key="12">
    <source>
        <dbReference type="Pfam" id="PF23539"/>
    </source>
</evidence>
<dbReference type="EMBL" id="PTIX01000017">
    <property type="protein sequence ID" value="PPK64808.1"/>
    <property type="molecule type" value="Genomic_DNA"/>
</dbReference>
<evidence type="ECO:0000313" key="13">
    <source>
        <dbReference type="EMBL" id="PPK64808.1"/>
    </source>
</evidence>
<dbReference type="CDD" id="cd16917">
    <property type="entry name" value="HATPase_UhpB-NarQ-NarX-like"/>
    <property type="match status" value="1"/>
</dbReference>
<dbReference type="GO" id="GO:0005524">
    <property type="term" value="F:ATP binding"/>
    <property type="evidence" value="ECO:0007669"/>
    <property type="project" value="UniProtKB-KW"/>
</dbReference>
<keyword evidence="8" id="KW-0902">Two-component regulatory system</keyword>
<evidence type="ECO:0000256" key="2">
    <source>
        <dbReference type="ARBA" id="ARBA00012438"/>
    </source>
</evidence>
<dbReference type="GO" id="GO:0046983">
    <property type="term" value="F:protein dimerization activity"/>
    <property type="evidence" value="ECO:0007669"/>
    <property type="project" value="InterPro"/>
</dbReference>
<dbReference type="SUPFAM" id="SSF55874">
    <property type="entry name" value="ATPase domain of HSP90 chaperone/DNA topoisomerase II/histidine kinase"/>
    <property type="match status" value="1"/>
</dbReference>
<keyword evidence="4" id="KW-0808">Transferase</keyword>
<dbReference type="Pfam" id="PF23539">
    <property type="entry name" value="DUF7134"/>
    <property type="match status" value="1"/>
</dbReference>
<dbReference type="PANTHER" id="PTHR24421:SF10">
    <property type="entry name" value="NITRATE_NITRITE SENSOR PROTEIN NARQ"/>
    <property type="match status" value="1"/>
</dbReference>
<feature type="transmembrane region" description="Helical" evidence="9">
    <location>
        <begin position="120"/>
        <end position="137"/>
    </location>
</feature>
<evidence type="ECO:0000256" key="3">
    <source>
        <dbReference type="ARBA" id="ARBA00022553"/>
    </source>
</evidence>
<keyword evidence="5" id="KW-0547">Nucleotide-binding</keyword>
<comment type="catalytic activity">
    <reaction evidence="1">
        <text>ATP + protein L-histidine = ADP + protein N-phospho-L-histidine.</text>
        <dbReference type="EC" id="2.7.13.3"/>
    </reaction>
</comment>
<proteinExistence type="predicted"/>
<name>A0A2S6GHU9_9PSEU</name>
<keyword evidence="3" id="KW-0597">Phosphoprotein</keyword>
<evidence type="ECO:0000259" key="11">
    <source>
        <dbReference type="Pfam" id="PF07730"/>
    </source>
</evidence>
<evidence type="ECO:0000256" key="9">
    <source>
        <dbReference type="SAM" id="Phobius"/>
    </source>
</evidence>
<feature type="domain" description="Histidine kinase/HSP90-like ATPase" evidence="10">
    <location>
        <begin position="297"/>
        <end position="381"/>
    </location>
</feature>
<organism evidence="13 14">
    <name type="scientific">Actinokineospora auranticolor</name>
    <dbReference type="NCBI Taxonomy" id="155976"/>
    <lineage>
        <taxon>Bacteria</taxon>
        <taxon>Bacillati</taxon>
        <taxon>Actinomycetota</taxon>
        <taxon>Actinomycetes</taxon>
        <taxon>Pseudonocardiales</taxon>
        <taxon>Pseudonocardiaceae</taxon>
        <taxon>Actinokineospora</taxon>
    </lineage>
</organism>
<keyword evidence="6 13" id="KW-0418">Kinase</keyword>
<evidence type="ECO:0000256" key="6">
    <source>
        <dbReference type="ARBA" id="ARBA00022777"/>
    </source>
</evidence>
<evidence type="ECO:0000313" key="14">
    <source>
        <dbReference type="Proteomes" id="UP000239203"/>
    </source>
</evidence>
<dbReference type="PANTHER" id="PTHR24421">
    <property type="entry name" value="NITRATE/NITRITE SENSOR PROTEIN NARX-RELATED"/>
    <property type="match status" value="1"/>
</dbReference>
<feature type="transmembrane region" description="Helical" evidence="9">
    <location>
        <begin position="143"/>
        <end position="160"/>
    </location>
</feature>
<dbReference type="GO" id="GO:0000155">
    <property type="term" value="F:phosphorelay sensor kinase activity"/>
    <property type="evidence" value="ECO:0007669"/>
    <property type="project" value="InterPro"/>
</dbReference>
<keyword evidence="7" id="KW-0067">ATP-binding</keyword>
<dbReference type="Gene3D" id="3.30.565.10">
    <property type="entry name" value="Histidine kinase-like ATPase, C-terminal domain"/>
    <property type="match status" value="1"/>
</dbReference>
<feature type="domain" description="DUF7134" evidence="12">
    <location>
        <begin position="24"/>
        <end position="141"/>
    </location>
</feature>
<dbReference type="AlphaFoldDB" id="A0A2S6GHU9"/>
<accession>A0A2S6GHU9</accession>
<feature type="transmembrane region" description="Helical" evidence="9">
    <location>
        <begin position="76"/>
        <end position="108"/>
    </location>
</feature>
<keyword evidence="9" id="KW-0472">Membrane</keyword>
<evidence type="ECO:0000256" key="5">
    <source>
        <dbReference type="ARBA" id="ARBA00022741"/>
    </source>
</evidence>
<dbReference type="InterPro" id="IPR050482">
    <property type="entry name" value="Sensor_HK_TwoCompSys"/>
</dbReference>
<keyword evidence="9" id="KW-0812">Transmembrane</keyword>
<dbReference type="InterPro" id="IPR011712">
    <property type="entry name" value="Sig_transdc_His_kin_sub3_dim/P"/>
</dbReference>
<evidence type="ECO:0000256" key="8">
    <source>
        <dbReference type="ARBA" id="ARBA00023012"/>
    </source>
</evidence>
<dbReference type="GO" id="GO:0016020">
    <property type="term" value="C:membrane"/>
    <property type="evidence" value="ECO:0007669"/>
    <property type="project" value="InterPro"/>
</dbReference>
<dbReference type="Pfam" id="PF07730">
    <property type="entry name" value="HisKA_3"/>
    <property type="match status" value="1"/>
</dbReference>
<reference evidence="13 14" key="1">
    <citation type="submission" date="2018-02" db="EMBL/GenBank/DDBJ databases">
        <title>Genomic Encyclopedia of Archaeal and Bacterial Type Strains, Phase II (KMG-II): from individual species to whole genera.</title>
        <authorList>
            <person name="Goeker M."/>
        </authorList>
    </citation>
    <scope>NUCLEOTIDE SEQUENCE [LARGE SCALE GENOMIC DNA]</scope>
    <source>
        <strain evidence="13 14">YU 961-1</strain>
    </source>
</reference>
<dbReference type="InterPro" id="IPR055558">
    <property type="entry name" value="DUF7134"/>
</dbReference>
<keyword evidence="9" id="KW-1133">Transmembrane helix</keyword>
<evidence type="ECO:0000256" key="4">
    <source>
        <dbReference type="ARBA" id="ARBA00022679"/>
    </source>
</evidence>
<evidence type="ECO:0000259" key="10">
    <source>
        <dbReference type="Pfam" id="PF02518"/>
    </source>
</evidence>
<protein>
    <recommendedName>
        <fullName evidence="2">histidine kinase</fullName>
        <ecNumber evidence="2">2.7.13.3</ecNumber>
    </recommendedName>
</protein>
<feature type="transmembrane region" description="Helical" evidence="9">
    <location>
        <begin position="26"/>
        <end position="46"/>
    </location>
</feature>
<dbReference type="EC" id="2.7.13.3" evidence="2"/>
<gene>
    <name evidence="13" type="ORF">CLV40_11747</name>
</gene>
<dbReference type="Gene3D" id="1.20.5.1930">
    <property type="match status" value="1"/>
</dbReference>
<sequence>MCAAVVPGYGRAMRIDVRPPLRPGHWFALDCVAAVAVALVWGGPLLGGHGEAPRWVGLLGATLLAVPLLLRRRWPWVAFGLGIPAFGMSLATSVVPVVPFASVPMAVVAYSSAARGSRRAYAALAAVVVVVAAATTWNGQWVAVLLPGAVVVIGWSAGLLRAQYLGYARVLAAQREREADALVTDERLRIARELHDVVAHSMSVITVQADMGRLVFDRKPAAAAAALGVIETTGREALTELRRMLGVLRDNDVRGVLEPAPGLAGLDGLVARTAAAGISVDVVVRGTPRPLPAGVDVSAYRIVQEALTNVVKHAGTPTCRVTVVYGQDAVLLTVNDDGRGGPHGPGGHGLVGMRERAALCGGELRAGAVPGGFEVAARLPDGDGR</sequence>
<dbReference type="Pfam" id="PF02518">
    <property type="entry name" value="HATPase_c"/>
    <property type="match status" value="1"/>
</dbReference>
<dbReference type="OrthoDB" id="227596at2"/>
<feature type="transmembrane region" description="Helical" evidence="9">
    <location>
        <begin position="53"/>
        <end position="70"/>
    </location>
</feature>
<keyword evidence="14" id="KW-1185">Reference proteome</keyword>